<evidence type="ECO:0000313" key="2">
    <source>
        <dbReference type="Proteomes" id="UP000492821"/>
    </source>
</evidence>
<reference evidence="3" key="2">
    <citation type="submission" date="2020-10" db="UniProtKB">
        <authorList>
            <consortium name="WormBaseParasite"/>
        </authorList>
    </citation>
    <scope>IDENTIFICATION</scope>
</reference>
<dbReference type="PANTHER" id="PTHR47159">
    <property type="entry name" value="PROTEIN CBG07705-RELATED"/>
    <property type="match status" value="1"/>
</dbReference>
<dbReference type="Pfam" id="PF25883">
    <property type="entry name" value="F28H7_8_C"/>
    <property type="match status" value="1"/>
</dbReference>
<evidence type="ECO:0000259" key="1">
    <source>
        <dbReference type="PROSITE" id="PS50191"/>
    </source>
</evidence>
<dbReference type="SMART" id="SM00516">
    <property type="entry name" value="SEC14"/>
    <property type="match status" value="1"/>
</dbReference>
<accession>A0A7E4UWR4</accession>
<evidence type="ECO:0000313" key="3">
    <source>
        <dbReference type="WBParaSite" id="Pan_g13457.t1"/>
    </source>
</evidence>
<keyword evidence="2" id="KW-1185">Reference proteome</keyword>
<dbReference type="PROSITE" id="PS50191">
    <property type="entry name" value="CRAL_TRIO"/>
    <property type="match status" value="1"/>
</dbReference>
<proteinExistence type="predicted"/>
<protein>
    <submittedName>
        <fullName evidence="3">CRAL-TRIO domain-containing protein</fullName>
    </submittedName>
</protein>
<dbReference type="InterPro" id="IPR053302">
    <property type="entry name" value="CRAL-TRIO_domain"/>
</dbReference>
<dbReference type="Pfam" id="PF00650">
    <property type="entry name" value="CRAL_TRIO"/>
    <property type="match status" value="1"/>
</dbReference>
<dbReference type="AlphaFoldDB" id="A0A7E4UWR4"/>
<dbReference type="CDD" id="cd00170">
    <property type="entry name" value="SEC14"/>
    <property type="match status" value="1"/>
</dbReference>
<dbReference type="SUPFAM" id="SSF52087">
    <property type="entry name" value="CRAL/TRIO domain"/>
    <property type="match status" value="1"/>
</dbReference>
<organism evidence="2 3">
    <name type="scientific">Panagrellus redivivus</name>
    <name type="common">Microworm</name>
    <dbReference type="NCBI Taxonomy" id="6233"/>
    <lineage>
        <taxon>Eukaryota</taxon>
        <taxon>Metazoa</taxon>
        <taxon>Ecdysozoa</taxon>
        <taxon>Nematoda</taxon>
        <taxon>Chromadorea</taxon>
        <taxon>Rhabditida</taxon>
        <taxon>Tylenchina</taxon>
        <taxon>Panagrolaimomorpha</taxon>
        <taxon>Panagrolaimoidea</taxon>
        <taxon>Panagrolaimidae</taxon>
        <taxon>Panagrellus</taxon>
    </lineage>
</organism>
<feature type="domain" description="CRAL-TRIO" evidence="1">
    <location>
        <begin position="84"/>
        <end position="260"/>
    </location>
</feature>
<dbReference type="WBParaSite" id="Pan_g13457.t1">
    <property type="protein sequence ID" value="Pan_g13457.t1"/>
    <property type="gene ID" value="Pan_g13457"/>
</dbReference>
<dbReference type="PANTHER" id="PTHR47159:SF2">
    <property type="entry name" value="CRAL-TRIO DOMAIN-CONTAINING PROTEIN"/>
    <property type="match status" value="1"/>
</dbReference>
<dbReference type="Gene3D" id="2.60.120.680">
    <property type="entry name" value="GOLD domain"/>
    <property type="match status" value="1"/>
</dbReference>
<reference evidence="2" key="1">
    <citation type="journal article" date="2013" name="Genetics">
        <title>The draft genome and transcriptome of Panagrellus redivivus are shaped by the harsh demands of a free-living lifestyle.</title>
        <authorList>
            <person name="Srinivasan J."/>
            <person name="Dillman A.R."/>
            <person name="Macchietto M.G."/>
            <person name="Heikkinen L."/>
            <person name="Lakso M."/>
            <person name="Fracchia K.M."/>
            <person name="Antoshechkin I."/>
            <person name="Mortazavi A."/>
            <person name="Wong G."/>
            <person name="Sternberg P.W."/>
        </authorList>
    </citation>
    <scope>NUCLEOTIDE SEQUENCE [LARGE SCALE GENOMIC DNA]</scope>
    <source>
        <strain evidence="2">MT8872</strain>
    </source>
</reference>
<dbReference type="InterPro" id="IPR036865">
    <property type="entry name" value="CRAL-TRIO_dom_sf"/>
</dbReference>
<sequence length="403" mass="45794">MWSSWTLSATEIKALTELQNAIGPVIAENRQSSNYCNNPFNLLRWTYAYEGDVELAAKKLVRHLRIRELLDLDNIECMDESDGVDDAADGYAPMNLIGRISASDPRILIVEQPGQFDLQTMMKSIRITAFMLNRFRTMERFLQAIQAEEVKERKMSSAVMIIDLEGLAFQSNLIGFISGPYRILWGTLIEQYPYLISQILIVNTPSFMSVIWNACSAFIPAEYRKKIQLLSASDSKVELQKVLPTSILPRIYGGANEACILKPVECKISIPKAALSFDEMMLEEVIIPAGSFVVHTFNFTAGDKVEFFIKHETEFTMNMFYHAEKQVITKPSIDAESMEEAYAGCERPGLPTLDHWNWVVPKTGHYHTVYGNEKAWIMSVQFKYQVFKVHENGLKIKVCPISS</sequence>
<dbReference type="Gene3D" id="3.40.525.10">
    <property type="entry name" value="CRAL-TRIO lipid binding domain"/>
    <property type="match status" value="1"/>
</dbReference>
<dbReference type="InterPro" id="IPR001251">
    <property type="entry name" value="CRAL-TRIO_dom"/>
</dbReference>
<dbReference type="InterPro" id="IPR058960">
    <property type="entry name" value="Ctg-1-like_C"/>
</dbReference>
<name>A0A7E4UWR4_PANRE</name>
<dbReference type="Proteomes" id="UP000492821">
    <property type="component" value="Unassembled WGS sequence"/>
</dbReference>